<dbReference type="InterPro" id="IPR036766">
    <property type="entry name" value="Fe_traffick_prot_YggX_sf"/>
</dbReference>
<gene>
    <name evidence="6" type="ORF">NB640_09000</name>
</gene>
<evidence type="ECO:0000256" key="2">
    <source>
        <dbReference type="ARBA" id="ARBA00053793"/>
    </source>
</evidence>
<dbReference type="PANTHER" id="PTHR36965:SF1">
    <property type="entry name" value="FE(2+)-TRAFFICKING PROTEIN-RELATED"/>
    <property type="match status" value="1"/>
</dbReference>
<comment type="function">
    <text evidence="2">Could be a mediator in iron transactions between iron acquisition and iron-requiring processes, such as synthesis and/or repair of Fe-S clusters in biosynthetic enzymes. Necessary to maintain high levels of aconitase under oxidative stress.</text>
</comment>
<dbReference type="FunFam" id="1.10.3880.10:FF:000001">
    <property type="entry name" value="Probable Fe(2+)-trafficking protein"/>
    <property type="match status" value="1"/>
</dbReference>
<dbReference type="GO" id="GO:0005506">
    <property type="term" value="F:iron ion binding"/>
    <property type="evidence" value="ECO:0007669"/>
    <property type="project" value="UniProtKB-UniRule"/>
</dbReference>
<evidence type="ECO:0000256" key="3">
    <source>
        <dbReference type="ARBA" id="ARBA00061679"/>
    </source>
</evidence>
<evidence type="ECO:0000313" key="7">
    <source>
        <dbReference type="Proteomes" id="UP001156215"/>
    </source>
</evidence>
<evidence type="ECO:0000256" key="1">
    <source>
        <dbReference type="ARBA" id="ARBA00023004"/>
    </source>
</evidence>
<dbReference type="GO" id="GO:0005829">
    <property type="term" value="C:cytosol"/>
    <property type="evidence" value="ECO:0007669"/>
    <property type="project" value="TreeGrafter"/>
</dbReference>
<evidence type="ECO:0000256" key="5">
    <source>
        <dbReference type="HAMAP-Rule" id="MF_00686"/>
    </source>
</evidence>
<accession>A0A9E9LW57</accession>
<keyword evidence="1 5" id="KW-0408">Iron</keyword>
<dbReference type="SUPFAM" id="SSF111148">
    <property type="entry name" value="YggX-like"/>
    <property type="match status" value="1"/>
</dbReference>
<dbReference type="Proteomes" id="UP001156215">
    <property type="component" value="Chromosome"/>
</dbReference>
<dbReference type="HAMAP" id="MF_00686">
    <property type="entry name" value="Fe_traffic_YggX"/>
    <property type="match status" value="1"/>
</dbReference>
<organism evidence="6 7">
    <name type="scientific">Oxalobacter vibrioformis</name>
    <dbReference type="NCBI Taxonomy" id="933080"/>
    <lineage>
        <taxon>Bacteria</taxon>
        <taxon>Pseudomonadati</taxon>
        <taxon>Pseudomonadota</taxon>
        <taxon>Betaproteobacteria</taxon>
        <taxon>Burkholderiales</taxon>
        <taxon>Oxalobacteraceae</taxon>
        <taxon>Oxalobacter</taxon>
    </lineage>
</organism>
<dbReference type="NCBIfam" id="NF003817">
    <property type="entry name" value="PRK05408.1"/>
    <property type="match status" value="1"/>
</dbReference>
<dbReference type="AlphaFoldDB" id="A0A9E9LW57"/>
<dbReference type="InterPro" id="IPR007457">
    <property type="entry name" value="Fe_traffick_prot_YggX"/>
</dbReference>
<dbReference type="RefSeq" id="WP_269308383.1">
    <property type="nucleotide sequence ID" value="NZ_CP098242.1"/>
</dbReference>
<proteinExistence type="inferred from homology"/>
<protein>
    <recommendedName>
        <fullName evidence="4 5">Probable Fe(2+)-trafficking protein</fullName>
    </recommendedName>
</protein>
<dbReference type="EMBL" id="CP098242">
    <property type="protein sequence ID" value="WAW09386.1"/>
    <property type="molecule type" value="Genomic_DNA"/>
</dbReference>
<name>A0A9E9LW57_9BURK</name>
<sequence>MARMIYCAKLQKEVEGLDYPPYPGELGKRIYENISKEAWDAWIRQQTMLVNEYRLNMMDPHARKLLAEQMEKFLFGEGAEEVPNYVPPGEK</sequence>
<dbReference type="GO" id="GO:0034599">
    <property type="term" value="P:cellular response to oxidative stress"/>
    <property type="evidence" value="ECO:0007669"/>
    <property type="project" value="TreeGrafter"/>
</dbReference>
<dbReference type="Pfam" id="PF04362">
    <property type="entry name" value="Iron_traffic"/>
    <property type="match status" value="1"/>
</dbReference>
<dbReference type="PIRSF" id="PIRSF029827">
    <property type="entry name" value="Fe_traffic_YggX"/>
    <property type="match status" value="1"/>
</dbReference>
<reference evidence="6" key="1">
    <citation type="journal article" date="2022" name="Front. Microbiol.">
        <title>New perspectives on an old grouping: The genomic and phenotypic variability of Oxalobacter formigenes and the implications for calcium oxalate stone prevention.</title>
        <authorList>
            <person name="Chmiel J.A."/>
            <person name="Carr C."/>
            <person name="Stuivenberg G.A."/>
            <person name="Venema R."/>
            <person name="Chanyi R.M."/>
            <person name="Al K.F."/>
            <person name="Giguere D."/>
            <person name="Say H."/>
            <person name="Akouris P.P."/>
            <person name="Dominguez Romero S.A."/>
            <person name="Kwong A."/>
            <person name="Tai V."/>
            <person name="Koval S.F."/>
            <person name="Razvi H."/>
            <person name="Bjazevic J."/>
            <person name="Burton J.P."/>
        </authorList>
    </citation>
    <scope>NUCLEOTIDE SEQUENCE</scope>
    <source>
        <strain evidence="6">WoOx3</strain>
    </source>
</reference>
<comment type="similarity">
    <text evidence="3 5">Belongs to the Fe(2+)-trafficking protein family.</text>
</comment>
<keyword evidence="7" id="KW-1185">Reference proteome</keyword>
<evidence type="ECO:0000313" key="6">
    <source>
        <dbReference type="EMBL" id="WAW09386.1"/>
    </source>
</evidence>
<dbReference type="KEGG" id="ovb:NB640_09000"/>
<evidence type="ECO:0000256" key="4">
    <source>
        <dbReference type="ARBA" id="ARBA00070403"/>
    </source>
</evidence>
<dbReference type="PANTHER" id="PTHR36965">
    <property type="entry name" value="FE(2+)-TRAFFICKING PROTEIN-RELATED"/>
    <property type="match status" value="1"/>
</dbReference>
<dbReference type="Gene3D" id="1.10.3880.10">
    <property type="entry name" value="Fe(II) trafficking protein YggX"/>
    <property type="match status" value="1"/>
</dbReference>